<dbReference type="Pfam" id="PF13948">
    <property type="entry name" value="DUF4215"/>
    <property type="match status" value="5"/>
</dbReference>
<reference evidence="5 6" key="1">
    <citation type="submission" date="2021-04" db="EMBL/GenBank/DDBJ databases">
        <title>Genome analysis of Polyangium sp.</title>
        <authorList>
            <person name="Li Y."/>
            <person name="Wang J."/>
        </authorList>
    </citation>
    <scope>NUCLEOTIDE SEQUENCE [LARGE SCALE GENOMIC DNA]</scope>
    <source>
        <strain evidence="5 6">SDU14</strain>
    </source>
</reference>
<feature type="signal peptide" evidence="4">
    <location>
        <begin position="1"/>
        <end position="23"/>
    </location>
</feature>
<comment type="caution">
    <text evidence="5">The sequence shown here is derived from an EMBL/GenBank/DDBJ whole genome shotgun (WGS) entry which is preliminary data.</text>
</comment>
<keyword evidence="1 4" id="KW-0732">Signal</keyword>
<evidence type="ECO:0000256" key="3">
    <source>
        <dbReference type="ARBA" id="ARBA00023157"/>
    </source>
</evidence>
<name>A0A9X3XFZ1_9BACT</name>
<dbReference type="PANTHER" id="PTHR38934:SF6">
    <property type="entry name" value="CHROMOSOME UNDETERMINED SCAFFOLD_176, WHOLE GENOME SHOTGUN SEQUENCE"/>
    <property type="match status" value="1"/>
</dbReference>
<keyword evidence="2" id="KW-0677">Repeat</keyword>
<evidence type="ECO:0000313" key="5">
    <source>
        <dbReference type="EMBL" id="MDC3988378.1"/>
    </source>
</evidence>
<evidence type="ECO:0000256" key="2">
    <source>
        <dbReference type="ARBA" id="ARBA00022737"/>
    </source>
</evidence>
<dbReference type="PROSITE" id="PS51257">
    <property type="entry name" value="PROKAR_LIPOPROTEIN"/>
    <property type="match status" value="1"/>
</dbReference>
<protein>
    <submittedName>
        <fullName evidence="5">DUF4215 domain-containing protein</fullName>
    </submittedName>
</protein>
<proteinExistence type="predicted"/>
<dbReference type="Proteomes" id="UP001151081">
    <property type="component" value="Unassembled WGS sequence"/>
</dbReference>
<evidence type="ECO:0000313" key="6">
    <source>
        <dbReference type="Proteomes" id="UP001151081"/>
    </source>
</evidence>
<accession>A0A9X3XFZ1</accession>
<dbReference type="RefSeq" id="WP_272428048.1">
    <property type="nucleotide sequence ID" value="NZ_JAGTJJ010000071.1"/>
</dbReference>
<sequence>MRRLEPSSHFRRARVLMAPPALAALVLAGCGPAEPPDDLDFPGLEASWSPGGSVERDCIRVKVTERSLTEPLAPERPVAGMRVLVTSDEYTHIGGSVFTGADGFAVVEVKPYANVKLSLSHPAGYKVLDPFSLTATSTAPIVAKANAGVGFSLCDAAAVAVTLCGNGVKQGTEQCDDGNSVDNDGCTNKCTLAMCGDSILQAGEQCDDGNLSNLDACTISCKFAVCGDGYTQPGETCDDANSNNNDTCTTLCKPPSCGDGIKQVAEQCDDGNTNNDDTCTTLCKPPFCGDAIKQAAEQCDDGNTSNTDACTNACKSAKCGDGFVQPGEACDDGNGNDADACSNICKHPACGDGIVQVGEACDDGDLDNTDNCTTLCQPPFCGDGFLQLGEMCDDGNTNNNDACTTLCKPPACGDGIKQATEQCDDGNTNNDDTCTSLCKPPACGDGIKQLTEQCDDGNASNEDTCTVLCKPPTCGDGIQQLTEQCDDGNANNNDTCTMLCKPPACGDGFVQPGETCDDGNTNNADGCNNSCVSPGSALATGNYNGASSGQDQGFAIASDAAGNILVTGVESVVGQGLNIWLGKFNPKGGLLWSANANGAASGNDYGYGVAVAPSGDPVVVGAEASSSTGLDIVIRKHSATSGGVLWKATHALPGDDIGYDVAVDASGFIAVVGSASGSPASFWIARYTATGTLSWMRTYAASSGFAIGKMSVRFDAAGNVIASGFETSLSGGADKIWVIKYAANGTLTSAMTFNATGYRPNAVTVDANGDVIATGYVYVNGQDENVWIQKYTSQGASLWSNTWNGAANYWDRGNDVATDSGRNVLVTGYEYVVGEGINVWTRKLSPTGMVLWTNGYNGAANANDYGMGIAADGADNVLVTGYDAVTGQGSNVWLRKFAP</sequence>
<dbReference type="SUPFAM" id="SSF101898">
    <property type="entry name" value="NHL repeat"/>
    <property type="match status" value="1"/>
</dbReference>
<dbReference type="AlphaFoldDB" id="A0A9X3XFZ1"/>
<keyword evidence="3" id="KW-1015">Disulfide bond</keyword>
<dbReference type="NCBIfam" id="TIGR02232">
    <property type="entry name" value="myxo_disulf_rpt"/>
    <property type="match status" value="12"/>
</dbReference>
<evidence type="ECO:0000256" key="4">
    <source>
        <dbReference type="SAM" id="SignalP"/>
    </source>
</evidence>
<keyword evidence="6" id="KW-1185">Reference proteome</keyword>
<dbReference type="InterPro" id="IPR011936">
    <property type="entry name" value="Myxo_disulph_rpt"/>
</dbReference>
<gene>
    <name evidence="5" type="ORF">KEG57_48365</name>
</gene>
<organism evidence="5 6">
    <name type="scientific">Polyangium jinanense</name>
    <dbReference type="NCBI Taxonomy" id="2829994"/>
    <lineage>
        <taxon>Bacteria</taxon>
        <taxon>Pseudomonadati</taxon>
        <taxon>Myxococcota</taxon>
        <taxon>Polyangia</taxon>
        <taxon>Polyangiales</taxon>
        <taxon>Polyangiaceae</taxon>
        <taxon>Polyangium</taxon>
    </lineage>
</organism>
<evidence type="ECO:0000256" key="1">
    <source>
        <dbReference type="ARBA" id="ARBA00022729"/>
    </source>
</evidence>
<dbReference type="PANTHER" id="PTHR38934">
    <property type="entry name" value="HYPHALLY REGULATED CELL WALL PROTEIN 1"/>
    <property type="match status" value="1"/>
</dbReference>
<feature type="chain" id="PRO_5040899349" evidence="4">
    <location>
        <begin position="24"/>
        <end position="899"/>
    </location>
</feature>
<dbReference type="EMBL" id="JAGTJJ010000071">
    <property type="protein sequence ID" value="MDC3988378.1"/>
    <property type="molecule type" value="Genomic_DNA"/>
</dbReference>